<dbReference type="PANTHER" id="PTHR47481">
    <property type="match status" value="1"/>
</dbReference>
<keyword evidence="5" id="KW-1185">Reference proteome</keyword>
<dbReference type="AlphaFoldDB" id="A0A8T2UR77"/>
<keyword evidence="1" id="KW-0862">Zinc</keyword>
<dbReference type="InterPro" id="IPR001878">
    <property type="entry name" value="Znf_CCHC"/>
</dbReference>
<evidence type="ECO:0000313" key="4">
    <source>
        <dbReference type="EMBL" id="KAH7437110.1"/>
    </source>
</evidence>
<dbReference type="InterPro" id="IPR036875">
    <property type="entry name" value="Znf_CCHC_sf"/>
</dbReference>
<dbReference type="GO" id="GO:0003676">
    <property type="term" value="F:nucleic acid binding"/>
    <property type="evidence" value="ECO:0007669"/>
    <property type="project" value="InterPro"/>
</dbReference>
<comment type="caution">
    <text evidence="4">The sequence shown here is derived from an EMBL/GenBank/DDBJ whole genome shotgun (WGS) entry which is preliminary data.</text>
</comment>
<keyword evidence="1" id="KW-0863">Zinc-finger</keyword>
<evidence type="ECO:0000313" key="5">
    <source>
        <dbReference type="Proteomes" id="UP000825935"/>
    </source>
</evidence>
<feature type="region of interest" description="Disordered" evidence="2">
    <location>
        <begin position="211"/>
        <end position="236"/>
    </location>
</feature>
<sequence length="236" mass="26603">MGKDSLAMFNDDGFHTWKVKVKGYLMKKGLWSVVKQNGETEASSSKGKDHNFSQRDEKALGVLISSLDMTSYIILTKPLLQGKLGKCWSQLLERILNICTQLASIGCNVEEEDKVAILLKALPSKYNHLVLVLKEKEPSPSLENVIHSLQEEDKKVLETPTQEAFMVTKPTFRSCTHCGLKNHEAKDCFKLMKCSKCGRNGHTFQRCQKKNSRTKGKTYVVESGSESETNEDQDQQ</sequence>
<reference evidence="4" key="1">
    <citation type="submission" date="2021-08" db="EMBL/GenBank/DDBJ databases">
        <title>WGS assembly of Ceratopteris richardii.</title>
        <authorList>
            <person name="Marchant D.B."/>
            <person name="Chen G."/>
            <person name="Jenkins J."/>
            <person name="Shu S."/>
            <person name="Leebens-Mack J."/>
            <person name="Grimwood J."/>
            <person name="Schmutz J."/>
            <person name="Soltis P."/>
            <person name="Soltis D."/>
            <person name="Chen Z.-H."/>
        </authorList>
    </citation>
    <scope>NUCLEOTIDE SEQUENCE</scope>
    <source>
        <strain evidence="4">Whitten #5841</strain>
        <tissue evidence="4">Leaf</tissue>
    </source>
</reference>
<dbReference type="Proteomes" id="UP000825935">
    <property type="component" value="Chromosome 5"/>
</dbReference>
<accession>A0A8T2UR77</accession>
<dbReference type="GO" id="GO:0008270">
    <property type="term" value="F:zinc ion binding"/>
    <property type="evidence" value="ECO:0007669"/>
    <property type="project" value="UniProtKB-KW"/>
</dbReference>
<evidence type="ECO:0000259" key="3">
    <source>
        <dbReference type="PROSITE" id="PS50158"/>
    </source>
</evidence>
<dbReference type="SUPFAM" id="SSF57756">
    <property type="entry name" value="Retrovirus zinc finger-like domains"/>
    <property type="match status" value="1"/>
</dbReference>
<keyword evidence="1" id="KW-0479">Metal-binding</keyword>
<proteinExistence type="predicted"/>
<protein>
    <recommendedName>
        <fullName evidence="3">CCHC-type domain-containing protein</fullName>
    </recommendedName>
</protein>
<dbReference type="Pfam" id="PF14223">
    <property type="entry name" value="Retrotran_gag_2"/>
    <property type="match status" value="1"/>
</dbReference>
<gene>
    <name evidence="4" type="ORF">KP509_05G056600</name>
</gene>
<dbReference type="PANTHER" id="PTHR47481:SF14">
    <property type="entry name" value="RETROTRANSPOSON COPIA-LIKE N-TERMINAL DOMAIN-CONTAINING PROTEIN"/>
    <property type="match status" value="1"/>
</dbReference>
<dbReference type="Gene3D" id="4.10.60.10">
    <property type="entry name" value="Zinc finger, CCHC-type"/>
    <property type="match status" value="1"/>
</dbReference>
<name>A0A8T2UR77_CERRI</name>
<evidence type="ECO:0000256" key="2">
    <source>
        <dbReference type="SAM" id="MobiDB-lite"/>
    </source>
</evidence>
<dbReference type="EMBL" id="CM035410">
    <property type="protein sequence ID" value="KAH7437110.1"/>
    <property type="molecule type" value="Genomic_DNA"/>
</dbReference>
<organism evidence="4 5">
    <name type="scientific">Ceratopteris richardii</name>
    <name type="common">Triangle waterfern</name>
    <dbReference type="NCBI Taxonomy" id="49495"/>
    <lineage>
        <taxon>Eukaryota</taxon>
        <taxon>Viridiplantae</taxon>
        <taxon>Streptophyta</taxon>
        <taxon>Embryophyta</taxon>
        <taxon>Tracheophyta</taxon>
        <taxon>Polypodiopsida</taxon>
        <taxon>Polypodiidae</taxon>
        <taxon>Polypodiales</taxon>
        <taxon>Pteridineae</taxon>
        <taxon>Pteridaceae</taxon>
        <taxon>Parkerioideae</taxon>
        <taxon>Ceratopteris</taxon>
    </lineage>
</organism>
<dbReference type="PROSITE" id="PS50158">
    <property type="entry name" value="ZF_CCHC"/>
    <property type="match status" value="1"/>
</dbReference>
<dbReference type="OrthoDB" id="1933277at2759"/>
<feature type="domain" description="CCHC-type" evidence="3">
    <location>
        <begin position="193"/>
        <end position="209"/>
    </location>
</feature>
<evidence type="ECO:0000256" key="1">
    <source>
        <dbReference type="PROSITE-ProRule" id="PRU00047"/>
    </source>
</evidence>